<feature type="region of interest" description="Disordered" evidence="1">
    <location>
        <begin position="235"/>
        <end position="273"/>
    </location>
</feature>
<protein>
    <submittedName>
        <fullName evidence="3">DUF3558 domain-containing protein</fullName>
    </submittedName>
</protein>
<sequence>MERRRRTAPRLAGLIACAAVPAMLLAGCSSGSGGGSGSGSASQDGAGGSASTTRGTPTPTLAPARFGTLPASCKTLTKATVTALVPKAKASGGTESQSSEAGLRGGCSWTGNGKDGYQYRWLSVTLQRFASSTELGGAEDQAKKRYTEQVAQLGAAKGFTTADVAGLGDQASSVAGKATAAQVTSQNDTVVARTGNVVLIVEFDGAGFEGKKNPTASVMASGALRAAKDAVASVGAANATAGAAPGPTGGPATKGTTSGSTKAASSGSGGLSG</sequence>
<feature type="signal peptide" evidence="2">
    <location>
        <begin position="1"/>
        <end position="26"/>
    </location>
</feature>
<keyword evidence="2" id="KW-0732">Signal</keyword>
<feature type="compositionally biased region" description="Low complexity" evidence="1">
    <location>
        <begin position="39"/>
        <end position="65"/>
    </location>
</feature>
<comment type="caution">
    <text evidence="3">The sequence shown here is derived from an EMBL/GenBank/DDBJ whole genome shotgun (WGS) entry which is preliminary data.</text>
</comment>
<organism evidence="3 4">
    <name type="scientific">Streptomyces polygonati</name>
    <dbReference type="NCBI Taxonomy" id="1617087"/>
    <lineage>
        <taxon>Bacteria</taxon>
        <taxon>Bacillati</taxon>
        <taxon>Actinomycetota</taxon>
        <taxon>Actinomycetes</taxon>
        <taxon>Kitasatosporales</taxon>
        <taxon>Streptomycetaceae</taxon>
        <taxon>Streptomyces</taxon>
    </lineage>
</organism>
<dbReference type="Proteomes" id="UP001595765">
    <property type="component" value="Unassembled WGS sequence"/>
</dbReference>
<feature type="chain" id="PRO_5045337598" evidence="2">
    <location>
        <begin position="27"/>
        <end position="273"/>
    </location>
</feature>
<accession>A0ABV8HM67</accession>
<feature type="region of interest" description="Disordered" evidence="1">
    <location>
        <begin position="34"/>
        <end position="66"/>
    </location>
</feature>
<feature type="compositionally biased region" description="Low complexity" evidence="1">
    <location>
        <begin position="235"/>
        <end position="266"/>
    </location>
</feature>
<evidence type="ECO:0000256" key="1">
    <source>
        <dbReference type="SAM" id="MobiDB-lite"/>
    </source>
</evidence>
<evidence type="ECO:0000313" key="3">
    <source>
        <dbReference type="EMBL" id="MFC4033123.1"/>
    </source>
</evidence>
<reference evidence="4" key="1">
    <citation type="journal article" date="2019" name="Int. J. Syst. Evol. Microbiol.">
        <title>The Global Catalogue of Microorganisms (GCM) 10K type strain sequencing project: providing services to taxonomists for standard genome sequencing and annotation.</title>
        <authorList>
            <consortium name="The Broad Institute Genomics Platform"/>
            <consortium name="The Broad Institute Genome Sequencing Center for Infectious Disease"/>
            <person name="Wu L."/>
            <person name="Ma J."/>
        </authorList>
    </citation>
    <scope>NUCLEOTIDE SEQUENCE [LARGE SCALE GENOMIC DNA]</scope>
    <source>
        <strain evidence="4">CGMCC 4.7237</strain>
    </source>
</reference>
<name>A0ABV8HM67_9ACTN</name>
<gene>
    <name evidence="3" type="ORF">ACFO3J_16745</name>
</gene>
<dbReference type="EMBL" id="JBHSBB010000010">
    <property type="protein sequence ID" value="MFC4033123.1"/>
    <property type="molecule type" value="Genomic_DNA"/>
</dbReference>
<keyword evidence="4" id="KW-1185">Reference proteome</keyword>
<proteinExistence type="predicted"/>
<evidence type="ECO:0000313" key="4">
    <source>
        <dbReference type="Proteomes" id="UP001595765"/>
    </source>
</evidence>
<dbReference type="RefSeq" id="WP_386430170.1">
    <property type="nucleotide sequence ID" value="NZ_JBHSBB010000010.1"/>
</dbReference>
<evidence type="ECO:0000256" key="2">
    <source>
        <dbReference type="SAM" id="SignalP"/>
    </source>
</evidence>
<dbReference type="PROSITE" id="PS51257">
    <property type="entry name" value="PROKAR_LIPOPROTEIN"/>
    <property type="match status" value="1"/>
</dbReference>